<feature type="compositionally biased region" description="Low complexity" evidence="1">
    <location>
        <begin position="672"/>
        <end position="681"/>
    </location>
</feature>
<dbReference type="InterPro" id="IPR002404">
    <property type="entry name" value="IRS_PTB"/>
</dbReference>
<dbReference type="InterPro" id="IPR050996">
    <property type="entry name" value="Docking_Protein_DOK"/>
</dbReference>
<dbReference type="SUPFAM" id="SSF50729">
    <property type="entry name" value="PH domain-like"/>
    <property type="match status" value="1"/>
</dbReference>
<organism evidence="3">
    <name type="scientific">Schistocephalus solidus</name>
    <name type="common">Tapeworm</name>
    <dbReference type="NCBI Taxonomy" id="70667"/>
    <lineage>
        <taxon>Eukaryota</taxon>
        <taxon>Metazoa</taxon>
        <taxon>Spiralia</taxon>
        <taxon>Lophotrochozoa</taxon>
        <taxon>Platyhelminthes</taxon>
        <taxon>Cestoda</taxon>
        <taxon>Eucestoda</taxon>
        <taxon>Diphyllobothriidea</taxon>
        <taxon>Diphyllobothriidae</taxon>
        <taxon>Schistocephalus</taxon>
    </lineage>
</organism>
<dbReference type="AlphaFoldDB" id="A0A0X3QFK6"/>
<feature type="compositionally biased region" description="Polar residues" evidence="1">
    <location>
        <begin position="749"/>
        <end position="768"/>
    </location>
</feature>
<dbReference type="InterPro" id="IPR011993">
    <property type="entry name" value="PH-like_dom_sf"/>
</dbReference>
<dbReference type="PANTHER" id="PTHR21258:SF62">
    <property type="entry name" value="INSULIN RECEPTOR SUBSTRATE 1"/>
    <property type="match status" value="1"/>
</dbReference>
<gene>
    <name evidence="3" type="ORF">TR167023</name>
</gene>
<dbReference type="SMART" id="SM00310">
    <property type="entry name" value="PTBI"/>
    <property type="match status" value="1"/>
</dbReference>
<sequence>SQLTLQRGVEFSKSVGFHVLGISQNMDLQGRFYVKANYIRAAKDDWVPCEVRLLTDDVDTFLCIKSKPLGFITNEEDMKSIFSEASMLSSISSRNIPATCPRPFTALCNLSEYKSCTVLAISVDGVAHFALKLIPAGLFGNKRLFLAMENEQEVTRWLAVIKLCLGKKRRTNSNLMQSRDSLIFNGSLRKTASQDTLKSNSGSRVDLDIETMDNEVYEPYSPHDVIPAVVEQTGDWEKLRLSRLDCYLRLTEDRLELLDGGSQRVLHWFPYLLIRRFGCVGGVLRVDAGRRCSTGDGKFFFRCSPIKGQPVDALGAQIRQLALEAKQRLRQEQAAKGQAAAIKTAPNGFTTAIDYPGGGGGRGSSRPPPIPPKFSHDAFGSERWRRASTNTRPTPPPLSPLSQPTADVVKTDSAEFRVNEGSPGCSTSVAVSDRVQETEIDAVVLEERQDSTEGPAKCGSTGTEETSGKKMHVEAEPGDVFIASPGKATVETNVDGSANYQCQTGLYDNVAPPEVPSSGASCVKEFDATLPSRHCSSGDPSLRDSQSGNSSQPAEAYPKDEADQGLKAATQGRNSPQSTARTPESPKTLLSFRSSSTDRVLNGNGLGGRISDGLGTGSSRDFGSPTSPKIGGFFPLRSGSLAARRIENARNGIATNGFTTGSHDRQFSYDSSTAISSTSGTPNQTIHPPKFGGSERANSDIRRISFTSELSNVNLKGLDDVLQELRDANANVTAAVQAAARNRRYQGFASGSGSQSPPSRNTLPTTLWTPMKRES</sequence>
<accession>A0A0X3QFK6</accession>
<dbReference type="SMART" id="SM01244">
    <property type="entry name" value="IRS"/>
    <property type="match status" value="1"/>
</dbReference>
<dbReference type="PROSITE" id="PS51064">
    <property type="entry name" value="IRS_PTB"/>
    <property type="match status" value="1"/>
</dbReference>
<feature type="compositionally biased region" description="Polar residues" evidence="1">
    <location>
        <begin position="571"/>
        <end position="582"/>
    </location>
</feature>
<dbReference type="EMBL" id="GEEE01004739">
    <property type="protein sequence ID" value="JAP58486.1"/>
    <property type="molecule type" value="Transcribed_RNA"/>
</dbReference>
<evidence type="ECO:0000259" key="2">
    <source>
        <dbReference type="PROSITE" id="PS51064"/>
    </source>
</evidence>
<feature type="compositionally biased region" description="Polar residues" evidence="1">
    <location>
        <begin position="534"/>
        <end position="553"/>
    </location>
</feature>
<dbReference type="GO" id="GO:0007169">
    <property type="term" value="P:cell surface receptor protein tyrosine kinase signaling pathway"/>
    <property type="evidence" value="ECO:0007669"/>
    <property type="project" value="TreeGrafter"/>
</dbReference>
<protein>
    <recommendedName>
        <fullName evidence="2">IRS-type PTB domain-containing protein</fullName>
    </recommendedName>
</protein>
<dbReference type="Gene3D" id="2.30.29.30">
    <property type="entry name" value="Pleckstrin-homology domain (PH domain)/Phosphotyrosine-binding domain (PTB)"/>
    <property type="match status" value="1"/>
</dbReference>
<feature type="region of interest" description="Disordered" evidence="1">
    <location>
        <begin position="672"/>
        <end position="698"/>
    </location>
</feature>
<feature type="compositionally biased region" description="Gly residues" evidence="1">
    <location>
        <begin position="604"/>
        <end position="616"/>
    </location>
</feature>
<dbReference type="Pfam" id="PF02174">
    <property type="entry name" value="IRS"/>
    <property type="match status" value="1"/>
</dbReference>
<reference evidence="3" key="1">
    <citation type="submission" date="2016-01" db="EMBL/GenBank/DDBJ databases">
        <title>Reference transcriptome for the parasite Schistocephalus solidus: insights into the molecular evolution of parasitism.</title>
        <authorList>
            <person name="Hebert F.O."/>
            <person name="Grambauer S."/>
            <person name="Barber I."/>
            <person name="Landry C.R."/>
            <person name="Aubin-Horth N."/>
        </authorList>
    </citation>
    <scope>NUCLEOTIDE SEQUENCE</scope>
</reference>
<evidence type="ECO:0000313" key="3">
    <source>
        <dbReference type="EMBL" id="JAP58486.1"/>
    </source>
</evidence>
<feature type="non-terminal residue" evidence="3">
    <location>
        <position position="1"/>
    </location>
</feature>
<name>A0A0X3QFK6_SCHSO</name>
<dbReference type="GO" id="GO:0005737">
    <property type="term" value="C:cytoplasm"/>
    <property type="evidence" value="ECO:0007669"/>
    <property type="project" value="TreeGrafter"/>
</dbReference>
<feature type="domain" description="IRS-type PTB" evidence="2">
    <location>
        <begin position="222"/>
        <end position="327"/>
    </location>
</feature>
<feature type="region of interest" description="Disordered" evidence="1">
    <location>
        <begin position="357"/>
        <end position="406"/>
    </location>
</feature>
<feature type="compositionally biased region" description="Basic and acidic residues" evidence="1">
    <location>
        <begin position="374"/>
        <end position="385"/>
    </location>
</feature>
<dbReference type="PANTHER" id="PTHR21258">
    <property type="entry name" value="DOCKING PROTEIN RELATED"/>
    <property type="match status" value="1"/>
</dbReference>
<feature type="region of interest" description="Disordered" evidence="1">
    <location>
        <begin position="747"/>
        <end position="775"/>
    </location>
</feature>
<feature type="region of interest" description="Disordered" evidence="1">
    <location>
        <begin position="532"/>
        <end position="631"/>
    </location>
</feature>
<feature type="region of interest" description="Disordered" evidence="1">
    <location>
        <begin position="448"/>
        <end position="474"/>
    </location>
</feature>
<proteinExistence type="predicted"/>
<feature type="compositionally biased region" description="Polar residues" evidence="1">
    <location>
        <begin position="617"/>
        <end position="627"/>
    </location>
</feature>
<evidence type="ECO:0000256" key="1">
    <source>
        <dbReference type="SAM" id="MobiDB-lite"/>
    </source>
</evidence>